<feature type="domain" description="Pop1 N-terminal" evidence="5">
    <location>
        <begin position="48"/>
        <end position="272"/>
    </location>
</feature>
<dbReference type="PANTHER" id="PTHR22731:SF3">
    <property type="entry name" value="RIBONUCLEASES P_MRP PROTEIN SUBUNIT POP1"/>
    <property type="match status" value="1"/>
</dbReference>
<sequence>MAEKRKQPALKQQQNQNRKRAKSRDARAIAAQSTGTAFKNGEVNVDAFVTAREYEIKALEDGMNKARKGLTTRAFQGVPRELRRRTASHNVKRVPQRLRKRAAREMAEDNTPTVTARRRRPNAHMRLRLETAEKLKKVTAKAKARKAKKEGKANGDSKADGDMEVTVTPAEGDAGQSDAIKTRKPRVKTSKLKNPPTPPVKFRKRQLNKQWLPTHMFHTKRAHLTPPSEPLWRFAIPLAPTMKCYRSTHRASTARGAVAWDMSYMSTIGLQGSEEHIQKLLRDFGVDHWGKRGQKWRDGTRTWEGWLFEKGGWPEKAIAPVTIIWCAEPKTEDVEMKDDTTESASTKKKHKRKVLIRIHPSAFKEFWDAIHKHKPPVTVEDLRWEIGSIEITGPGATEALRGVLDPVMSEDGDDSPSGIWNTLAPVTNLGTLPANPVLGFNIADPRLHHPPRTVNLPTDNASQTRLVNVLASWPPDRTQGPPGLFNLSERLAAARALPSQKSINRRKTAATPGSYPEPVPKDPAIPVLLFTTRSAGPGTGTWTLLLPWKCVSPVWSSLMYYPLSTGANVRFGGLNQKRQLAFEAGTPFFPADYPATKSGQEWDLHESEQRKAQWERRPKGKRVEWDSLVLAEGQKGEVGKGWACDWDELLESGQVPSEPKPTFYQLPHSLAEEAIASRKTDEIPNAQSALANVRLSLVARGDPKDCARIYRLPSTDPSLRERWLSLLPDPHSKSNKRKRAARLPQKPPPSAPEHVQQAYLAASLLDTDAKTIQAGEKDYPPVSGKEDLIGFVTAGNFNLGEGQPTGVGNVVLKKLVEGMESEKKGVERLCIVRNAGETVGRLARWEIAG</sequence>
<feature type="region of interest" description="Disordered" evidence="4">
    <location>
        <begin position="1"/>
        <end position="37"/>
    </location>
</feature>
<dbReference type="EMBL" id="JAJVDC020000038">
    <property type="protein sequence ID" value="KAL1631777.1"/>
    <property type="molecule type" value="Genomic_DNA"/>
</dbReference>
<dbReference type="PANTHER" id="PTHR22731">
    <property type="entry name" value="RIBONUCLEASES P/MRP PROTEIN SUBUNIT POP1"/>
    <property type="match status" value="1"/>
</dbReference>
<keyword evidence="3" id="KW-0539">Nucleus</keyword>
<evidence type="ECO:0000259" key="6">
    <source>
        <dbReference type="Pfam" id="PF08170"/>
    </source>
</evidence>
<keyword evidence="2" id="KW-0819">tRNA processing</keyword>
<feature type="compositionally biased region" description="Basic residues" evidence="4">
    <location>
        <begin position="90"/>
        <end position="102"/>
    </location>
</feature>
<dbReference type="Proteomes" id="UP001521116">
    <property type="component" value="Unassembled WGS sequence"/>
</dbReference>
<keyword evidence="9" id="KW-1185">Reference proteome</keyword>
<name>A0ABR3SXQ1_9PEZI</name>
<evidence type="ECO:0000256" key="1">
    <source>
        <dbReference type="ARBA" id="ARBA00004123"/>
    </source>
</evidence>
<evidence type="ECO:0000256" key="4">
    <source>
        <dbReference type="SAM" id="MobiDB-lite"/>
    </source>
</evidence>
<evidence type="ECO:0000256" key="3">
    <source>
        <dbReference type="ARBA" id="ARBA00023242"/>
    </source>
</evidence>
<evidence type="ECO:0000313" key="9">
    <source>
        <dbReference type="Proteomes" id="UP001521116"/>
    </source>
</evidence>
<dbReference type="Pfam" id="PF22770">
    <property type="entry name" value="POP1_C"/>
    <property type="match status" value="1"/>
</dbReference>
<feature type="domain" description="POPLD" evidence="6">
    <location>
        <begin position="541"/>
        <end position="646"/>
    </location>
</feature>
<feature type="domain" description="POP1 C-terminal" evidence="7">
    <location>
        <begin position="689"/>
        <end position="847"/>
    </location>
</feature>
<protein>
    <submittedName>
        <fullName evidence="8">Ribonucleases P/MRP protein subunit pop1</fullName>
    </submittedName>
</protein>
<evidence type="ECO:0000256" key="2">
    <source>
        <dbReference type="ARBA" id="ARBA00022694"/>
    </source>
</evidence>
<feature type="region of interest" description="Disordered" evidence="4">
    <location>
        <begin position="90"/>
        <end position="115"/>
    </location>
</feature>
<dbReference type="InterPro" id="IPR012590">
    <property type="entry name" value="POPLD_dom"/>
</dbReference>
<feature type="region of interest" description="Disordered" evidence="4">
    <location>
        <begin position="727"/>
        <end position="753"/>
    </location>
</feature>
<comment type="subcellular location">
    <subcellularLocation>
        <location evidence="1">Nucleus</location>
    </subcellularLocation>
</comment>
<comment type="caution">
    <text evidence="8">The sequence shown here is derived from an EMBL/GenBank/DDBJ whole genome shotgun (WGS) entry which is preliminary data.</text>
</comment>
<dbReference type="InterPro" id="IPR009723">
    <property type="entry name" value="Pop1_N"/>
</dbReference>
<feature type="compositionally biased region" description="Basic and acidic residues" evidence="4">
    <location>
        <begin position="150"/>
        <end position="161"/>
    </location>
</feature>
<dbReference type="Pfam" id="PF08170">
    <property type="entry name" value="POPLD"/>
    <property type="match status" value="1"/>
</dbReference>
<organism evidence="8 9">
    <name type="scientific">Neofusicoccum ribis</name>
    <dbReference type="NCBI Taxonomy" id="45134"/>
    <lineage>
        <taxon>Eukaryota</taxon>
        <taxon>Fungi</taxon>
        <taxon>Dikarya</taxon>
        <taxon>Ascomycota</taxon>
        <taxon>Pezizomycotina</taxon>
        <taxon>Dothideomycetes</taxon>
        <taxon>Dothideomycetes incertae sedis</taxon>
        <taxon>Botryosphaeriales</taxon>
        <taxon>Botryosphaeriaceae</taxon>
        <taxon>Neofusicoccum</taxon>
    </lineage>
</organism>
<accession>A0ABR3SXQ1</accession>
<dbReference type="InterPro" id="IPR055079">
    <property type="entry name" value="POP1_C"/>
</dbReference>
<feature type="region of interest" description="Disordered" evidence="4">
    <location>
        <begin position="142"/>
        <end position="163"/>
    </location>
</feature>
<reference evidence="8 9" key="1">
    <citation type="submission" date="2024-02" db="EMBL/GenBank/DDBJ databases">
        <title>De novo assembly and annotation of 12 fungi associated with fruit tree decline syndrome in Ontario, Canada.</title>
        <authorList>
            <person name="Sulman M."/>
            <person name="Ellouze W."/>
            <person name="Ilyukhin E."/>
        </authorList>
    </citation>
    <scope>NUCLEOTIDE SEQUENCE [LARGE SCALE GENOMIC DNA]</scope>
    <source>
        <strain evidence="8 9">M1-105</strain>
    </source>
</reference>
<dbReference type="InterPro" id="IPR039182">
    <property type="entry name" value="Pop1"/>
</dbReference>
<evidence type="ECO:0000313" key="8">
    <source>
        <dbReference type="EMBL" id="KAL1631777.1"/>
    </source>
</evidence>
<gene>
    <name evidence="8" type="primary">POP1</name>
    <name evidence="8" type="ORF">SLS56_004298</name>
</gene>
<evidence type="ECO:0000259" key="5">
    <source>
        <dbReference type="Pfam" id="PF06978"/>
    </source>
</evidence>
<dbReference type="Pfam" id="PF06978">
    <property type="entry name" value="POP1_N"/>
    <property type="match status" value="1"/>
</dbReference>
<feature type="region of interest" description="Disordered" evidence="4">
    <location>
        <begin position="497"/>
        <end position="518"/>
    </location>
</feature>
<proteinExistence type="predicted"/>
<evidence type="ECO:0000259" key="7">
    <source>
        <dbReference type="Pfam" id="PF22770"/>
    </source>
</evidence>